<reference evidence="1 2" key="1">
    <citation type="journal article" date="2023" name="Insect Mol. Biol.">
        <title>Genome sequencing provides insights into the evolution of gene families encoding plant cell wall-degrading enzymes in longhorned beetles.</title>
        <authorList>
            <person name="Shin N.R."/>
            <person name="Okamura Y."/>
            <person name="Kirsch R."/>
            <person name="Pauchet Y."/>
        </authorList>
    </citation>
    <scope>NUCLEOTIDE SEQUENCE [LARGE SCALE GENOMIC DNA]</scope>
    <source>
        <strain evidence="1">EAD_L_NR</strain>
    </source>
</reference>
<name>A0AAV8VJB4_9CUCU</name>
<sequence length="63" mass="7350">MIDFVQFPHSFNGHYGQSVLTGIQIDNVLREIILIGLKINFEESPTMIRKKSLSLQKKRKLMF</sequence>
<dbReference type="Proteomes" id="UP001159042">
    <property type="component" value="Unassembled WGS sequence"/>
</dbReference>
<protein>
    <submittedName>
        <fullName evidence="1">Uncharacterized protein</fullName>
    </submittedName>
</protein>
<dbReference type="EMBL" id="JANEYG010000072">
    <property type="protein sequence ID" value="KAJ8914446.1"/>
    <property type="molecule type" value="Genomic_DNA"/>
</dbReference>
<evidence type="ECO:0000313" key="1">
    <source>
        <dbReference type="EMBL" id="KAJ8914446.1"/>
    </source>
</evidence>
<gene>
    <name evidence="1" type="ORF">NQ315_017543</name>
</gene>
<comment type="caution">
    <text evidence="1">The sequence shown here is derived from an EMBL/GenBank/DDBJ whole genome shotgun (WGS) entry which is preliminary data.</text>
</comment>
<organism evidence="1 2">
    <name type="scientific">Exocentrus adspersus</name>
    <dbReference type="NCBI Taxonomy" id="1586481"/>
    <lineage>
        <taxon>Eukaryota</taxon>
        <taxon>Metazoa</taxon>
        <taxon>Ecdysozoa</taxon>
        <taxon>Arthropoda</taxon>
        <taxon>Hexapoda</taxon>
        <taxon>Insecta</taxon>
        <taxon>Pterygota</taxon>
        <taxon>Neoptera</taxon>
        <taxon>Endopterygota</taxon>
        <taxon>Coleoptera</taxon>
        <taxon>Polyphaga</taxon>
        <taxon>Cucujiformia</taxon>
        <taxon>Chrysomeloidea</taxon>
        <taxon>Cerambycidae</taxon>
        <taxon>Lamiinae</taxon>
        <taxon>Acanthocinini</taxon>
        <taxon>Exocentrus</taxon>
    </lineage>
</organism>
<accession>A0AAV8VJB4</accession>
<evidence type="ECO:0000313" key="2">
    <source>
        <dbReference type="Proteomes" id="UP001159042"/>
    </source>
</evidence>
<proteinExistence type="predicted"/>
<dbReference type="AlphaFoldDB" id="A0AAV8VJB4"/>
<keyword evidence="2" id="KW-1185">Reference proteome</keyword>